<evidence type="ECO:0000313" key="2">
    <source>
        <dbReference type="Proteomes" id="UP000073923"/>
    </source>
</evidence>
<comment type="caution">
    <text evidence="1">The sequence shown here is derived from an EMBL/GenBank/DDBJ whole genome shotgun (WGS) entry which is preliminary data.</text>
</comment>
<gene>
    <name evidence="1" type="ORF">NS355_02280</name>
</gene>
<accession>A0A147IZK5</accession>
<proteinExistence type="predicted"/>
<dbReference type="RefSeq" id="WP_058744170.1">
    <property type="nucleotide sequence ID" value="NZ_LDTF01000007.1"/>
</dbReference>
<name>A0A147IZK5_9SPHN</name>
<dbReference type="OrthoDB" id="7605453at2"/>
<dbReference type="Proteomes" id="UP000073923">
    <property type="component" value="Unassembled WGS sequence"/>
</dbReference>
<sequence length="142" mass="16320">MSDGANMHIRWNPLPELPEHPCETAHINYDGERLAVTAIYAMSPPARAILIDFGRVEAFKAYEEMSDPWMDKKPSQPFIENAALNPWVWPLQQVVHSNWIERVLRRNGGIDDYDWRHYVIVTTDITLHVMTAGEPDEVALLP</sequence>
<evidence type="ECO:0000313" key="1">
    <source>
        <dbReference type="EMBL" id="KTW01035.1"/>
    </source>
</evidence>
<protein>
    <submittedName>
        <fullName evidence="1">Uncharacterized protein</fullName>
    </submittedName>
</protein>
<organism evidence="1 2">
    <name type="scientific">Sphingomonas yabuuchiae</name>
    <dbReference type="NCBI Taxonomy" id="172044"/>
    <lineage>
        <taxon>Bacteria</taxon>
        <taxon>Pseudomonadati</taxon>
        <taxon>Pseudomonadota</taxon>
        <taxon>Alphaproteobacteria</taxon>
        <taxon>Sphingomonadales</taxon>
        <taxon>Sphingomonadaceae</taxon>
        <taxon>Sphingomonas</taxon>
    </lineage>
</organism>
<reference evidence="1 2" key="1">
    <citation type="journal article" date="2016" name="Front. Microbiol.">
        <title>Genomic Resource of Rice Seed Associated Bacteria.</title>
        <authorList>
            <person name="Midha S."/>
            <person name="Bansal K."/>
            <person name="Sharma S."/>
            <person name="Kumar N."/>
            <person name="Patil P.P."/>
            <person name="Chaudhry V."/>
            <person name="Patil P.B."/>
        </authorList>
    </citation>
    <scope>NUCLEOTIDE SEQUENCE [LARGE SCALE GENOMIC DNA]</scope>
    <source>
        <strain evidence="1 2">NS355</strain>
    </source>
</reference>
<dbReference type="PATRIC" id="fig|172044.3.peg.2721"/>
<dbReference type="AlphaFoldDB" id="A0A147IZK5"/>
<dbReference type="EMBL" id="LDTF01000007">
    <property type="protein sequence ID" value="KTW01035.1"/>
    <property type="molecule type" value="Genomic_DNA"/>
</dbReference>